<dbReference type="OMA" id="FHYIYCV"/>
<dbReference type="GO" id="GO:0034237">
    <property type="term" value="F:protein kinase A regulatory subunit binding"/>
    <property type="evidence" value="ECO:0007669"/>
    <property type="project" value="TreeGrafter"/>
</dbReference>
<evidence type="ECO:0000313" key="1">
    <source>
        <dbReference type="Ensembl" id="ENSHCOP00000021469.1"/>
    </source>
</evidence>
<dbReference type="GeneTree" id="ENSGT00390000003444"/>
<reference evidence="1" key="2">
    <citation type="submission" date="2025-09" db="UniProtKB">
        <authorList>
            <consortium name="Ensembl"/>
        </authorList>
    </citation>
    <scope>IDENTIFICATION</scope>
</reference>
<dbReference type="PANTHER" id="PTHR35075:SF1">
    <property type="entry name" value="A-KINASE ANCHOR PROTEIN 14"/>
    <property type="match status" value="1"/>
</dbReference>
<dbReference type="Ensembl" id="ENSHCOT00000003564.1">
    <property type="protein sequence ID" value="ENSHCOP00000021469.1"/>
    <property type="gene ID" value="ENSHCOG00000008325.1"/>
</dbReference>
<sequence>MLVVWKSCAVCFKDETGGDTSKAALEPLAATKGFSATCASFFELVKILRERERGPPEDHIKWVAAQDFTVEVGKEQIAEYIRTWELKPLWIYSLDCLCSTEDEHQTYYHYRARFSSPNAQRPIQGTASVYFAVQVSKVGPQTEPVDVHFVVESHRLVHTPGRTRFTDKWLVDIIETKAALREAIKF</sequence>
<name>A0A3Q2YTY6_HIPCM</name>
<keyword evidence="2" id="KW-1185">Reference proteome</keyword>
<reference evidence="1" key="1">
    <citation type="submission" date="2025-08" db="UniProtKB">
        <authorList>
            <consortium name="Ensembl"/>
        </authorList>
    </citation>
    <scope>IDENTIFICATION</scope>
</reference>
<accession>A0A3Q2YTY6</accession>
<dbReference type="Proteomes" id="UP000264820">
    <property type="component" value="Unplaced"/>
</dbReference>
<dbReference type="InterPro" id="IPR053084">
    <property type="entry name" value="AKAP"/>
</dbReference>
<organism evidence="1 2">
    <name type="scientific">Hippocampus comes</name>
    <name type="common">Tiger tail seahorse</name>
    <dbReference type="NCBI Taxonomy" id="109280"/>
    <lineage>
        <taxon>Eukaryota</taxon>
        <taxon>Metazoa</taxon>
        <taxon>Chordata</taxon>
        <taxon>Craniata</taxon>
        <taxon>Vertebrata</taxon>
        <taxon>Euteleostomi</taxon>
        <taxon>Actinopterygii</taxon>
        <taxon>Neopterygii</taxon>
        <taxon>Teleostei</taxon>
        <taxon>Neoteleostei</taxon>
        <taxon>Acanthomorphata</taxon>
        <taxon>Syngnathiaria</taxon>
        <taxon>Syngnathiformes</taxon>
        <taxon>Syngnathoidei</taxon>
        <taxon>Syngnathidae</taxon>
        <taxon>Hippocampus</taxon>
    </lineage>
</organism>
<evidence type="ECO:0000313" key="2">
    <source>
        <dbReference type="Proteomes" id="UP000264820"/>
    </source>
</evidence>
<proteinExistence type="predicted"/>
<protein>
    <submittedName>
        <fullName evidence="1">Si:dkeyp-81f3.4</fullName>
    </submittedName>
</protein>
<dbReference type="PANTHER" id="PTHR35075">
    <property type="entry name" value="A-KINASE ANCHOR PROTEIN 14"/>
    <property type="match status" value="1"/>
</dbReference>
<dbReference type="InterPro" id="IPR025663">
    <property type="entry name" value="AKAP_28"/>
</dbReference>
<dbReference type="Pfam" id="PF14469">
    <property type="entry name" value="AKAP28"/>
    <property type="match status" value="1"/>
</dbReference>
<dbReference type="STRING" id="109280.ENSHCOP00000021469"/>
<dbReference type="GO" id="GO:0005952">
    <property type="term" value="C:cAMP-dependent protein kinase complex"/>
    <property type="evidence" value="ECO:0007669"/>
    <property type="project" value="TreeGrafter"/>
</dbReference>
<dbReference type="AlphaFoldDB" id="A0A3Q2YTY6"/>